<evidence type="ECO:0000313" key="2">
    <source>
        <dbReference type="Proteomes" id="UP000478740"/>
    </source>
</evidence>
<sequence>MIIEAASNLKYASAAAGYLRQQLSQPDDDFVKLVGRQIHDGSITKAVTEQLRPAIQTALDALIRERIEDRLSIALRPEAVSTSPHPVEAVGDDDVVTTDEEREGYMIVRAIAARSMAVERITMRDAKSYCAVLCDDNNRRPICRLYFNSATTKNLGLFSADKTEIKVRIDTPSDIYKHADAIEAVIQSYL</sequence>
<keyword evidence="2" id="KW-1185">Reference proteome</keyword>
<dbReference type="RefSeq" id="WP_155045230.1">
    <property type="nucleotide sequence ID" value="NZ_WMIH01000013.1"/>
</dbReference>
<dbReference type="EMBL" id="WMII01000013">
    <property type="protein sequence ID" value="MTH65348.1"/>
    <property type="molecule type" value="Genomic_DNA"/>
</dbReference>
<dbReference type="AlphaFoldDB" id="A0A6L6J0I3"/>
<evidence type="ECO:0000313" key="1">
    <source>
        <dbReference type="EMBL" id="MTH65348.1"/>
    </source>
</evidence>
<dbReference type="Proteomes" id="UP000478740">
    <property type="component" value="Unassembled WGS sequence"/>
</dbReference>
<reference evidence="1 2" key="1">
    <citation type="submission" date="2019-11" db="EMBL/GenBank/DDBJ databases">
        <authorList>
            <person name="Dong K."/>
        </authorList>
    </citation>
    <scope>NUCLEOTIDE SEQUENCE [LARGE SCALE GENOMIC DNA]</scope>
    <source>
        <strain evidence="1 2">DK608</strain>
    </source>
</reference>
<comment type="caution">
    <text evidence="1">The sequence shown here is derived from an EMBL/GenBank/DDBJ whole genome shotgun (WGS) entry which is preliminary data.</text>
</comment>
<proteinExistence type="predicted"/>
<name>A0A6L6J0I3_9RHOB</name>
<gene>
    <name evidence="1" type="ORF">GL284_13820</name>
</gene>
<protein>
    <submittedName>
        <fullName evidence="1">Uncharacterized protein</fullName>
    </submittedName>
</protein>
<accession>A0A6L6J0I3</accession>
<organism evidence="1 2">
    <name type="scientific">Paracoccus shanxieyensis</name>
    <dbReference type="NCBI Taxonomy" id="2675752"/>
    <lineage>
        <taxon>Bacteria</taxon>
        <taxon>Pseudomonadati</taxon>
        <taxon>Pseudomonadota</taxon>
        <taxon>Alphaproteobacteria</taxon>
        <taxon>Rhodobacterales</taxon>
        <taxon>Paracoccaceae</taxon>
        <taxon>Paracoccus</taxon>
    </lineage>
</organism>